<dbReference type="AlphaFoldDB" id="A0A0J6S124"/>
<proteinExistence type="predicted"/>
<feature type="region of interest" description="Disordered" evidence="1">
    <location>
        <begin position="70"/>
        <end position="122"/>
    </location>
</feature>
<feature type="region of interest" description="Disordered" evidence="1">
    <location>
        <begin position="1"/>
        <end position="39"/>
    </location>
</feature>
<feature type="compositionally biased region" description="Pro residues" evidence="1">
    <location>
        <begin position="214"/>
        <end position="225"/>
    </location>
</feature>
<protein>
    <submittedName>
        <fullName evidence="2">Uncharacterized protein</fullName>
    </submittedName>
</protein>
<feature type="compositionally biased region" description="Polar residues" evidence="1">
    <location>
        <begin position="27"/>
        <end position="39"/>
    </location>
</feature>
<evidence type="ECO:0000313" key="2">
    <source>
        <dbReference type="EMBL" id="KMO28865.1"/>
    </source>
</evidence>
<accession>A0A0J6S124</accession>
<gene>
    <name evidence="2" type="ORF">VP06_26260</name>
</gene>
<dbReference type="PATRIC" id="fig|270351.6.peg.3366"/>
<evidence type="ECO:0000313" key="3">
    <source>
        <dbReference type="Proteomes" id="UP000035929"/>
    </source>
</evidence>
<sequence>MSSGSIALPTIYVGAPPPPANDLPGSGSASDAANGQRFIQIQQDLNRALTASQPSPQQVVQGLNDTMSAQADARAAQQQSQFEANMTAAAEQRAASLPPPPAPPVMPAPLPPEPPAPAPLPAPAEAGAASVAAAVPAAAGAAAGELATSLLSSAGQALGTLGGLALRGGTLAGAVLGLGTGNIPSEADEAAMRAETEARLRATGALPGPDAAPETPPAPADPTAPPTGEAMPSLPGTFGPVPAFLAVPSPFDAPGLPSTTLPFAAPPPPA</sequence>
<reference evidence="2 3" key="1">
    <citation type="submission" date="2015-03" db="EMBL/GenBank/DDBJ databases">
        <title>Genome sequencing of Methylobacterium aquaticum DSM16371 type strain.</title>
        <authorList>
            <person name="Chaudhry V."/>
            <person name="Patil P.B."/>
        </authorList>
    </citation>
    <scope>NUCLEOTIDE SEQUENCE [LARGE SCALE GENOMIC DNA]</scope>
    <source>
        <strain evidence="2 3">DSM 16371</strain>
    </source>
</reference>
<comment type="caution">
    <text evidence="2">The sequence shown here is derived from an EMBL/GenBank/DDBJ whole genome shotgun (WGS) entry which is preliminary data.</text>
</comment>
<feature type="compositionally biased region" description="Pro residues" evidence="1">
    <location>
        <begin position="97"/>
        <end position="122"/>
    </location>
</feature>
<feature type="compositionally biased region" description="Low complexity" evidence="1">
    <location>
        <begin position="70"/>
        <end position="81"/>
    </location>
</feature>
<feature type="non-terminal residue" evidence="2">
    <location>
        <position position="270"/>
    </location>
</feature>
<name>A0A0J6S124_9HYPH</name>
<dbReference type="EMBL" id="LABX01000225">
    <property type="protein sequence ID" value="KMO28865.1"/>
    <property type="molecule type" value="Genomic_DNA"/>
</dbReference>
<dbReference type="Proteomes" id="UP000035929">
    <property type="component" value="Unassembled WGS sequence"/>
</dbReference>
<feature type="region of interest" description="Disordered" evidence="1">
    <location>
        <begin position="204"/>
        <end position="270"/>
    </location>
</feature>
<organism evidence="2 3">
    <name type="scientific">Methylobacterium aquaticum</name>
    <dbReference type="NCBI Taxonomy" id="270351"/>
    <lineage>
        <taxon>Bacteria</taxon>
        <taxon>Pseudomonadati</taxon>
        <taxon>Pseudomonadota</taxon>
        <taxon>Alphaproteobacteria</taxon>
        <taxon>Hyphomicrobiales</taxon>
        <taxon>Methylobacteriaceae</taxon>
        <taxon>Methylobacterium</taxon>
    </lineage>
</organism>
<evidence type="ECO:0000256" key="1">
    <source>
        <dbReference type="SAM" id="MobiDB-lite"/>
    </source>
</evidence>